<comment type="similarity">
    <text evidence="2">Belongs to the REXO4 family.</text>
</comment>
<reference evidence="13" key="1">
    <citation type="submission" date="2015-09" db="EMBL/GenBank/DDBJ databases">
        <authorList>
            <person name="Fill T.P."/>
            <person name="Baretta J.F."/>
            <person name="de Almeida L.G."/>
            <person name="Rocha M."/>
            <person name="de Souza D.H."/>
            <person name="Malavazi I."/>
            <person name="Cerdeira L.T."/>
            <person name="Hong H."/>
            <person name="Samborskyy M."/>
            <person name="de Vasconcelos A.T."/>
            <person name="Leadlay P."/>
            <person name="Rodrigues-Filho E."/>
        </authorList>
    </citation>
    <scope>NUCLEOTIDE SEQUENCE [LARGE SCALE GENOMIC DNA]</scope>
    <source>
        <strain evidence="13">LaBioMMi 136</strain>
    </source>
</reference>
<dbReference type="InterPro" id="IPR037431">
    <property type="entry name" value="REX4_DEDDh_dom"/>
</dbReference>
<organism evidence="12 13">
    <name type="scientific">Penicillium brasilianum</name>
    <dbReference type="NCBI Taxonomy" id="104259"/>
    <lineage>
        <taxon>Eukaryota</taxon>
        <taxon>Fungi</taxon>
        <taxon>Dikarya</taxon>
        <taxon>Ascomycota</taxon>
        <taxon>Pezizomycotina</taxon>
        <taxon>Eurotiomycetes</taxon>
        <taxon>Eurotiomycetidae</taxon>
        <taxon>Eurotiales</taxon>
        <taxon>Aspergillaceae</taxon>
        <taxon>Penicillium</taxon>
    </lineage>
</organism>
<dbReference type="GO" id="GO:0005634">
    <property type="term" value="C:nucleus"/>
    <property type="evidence" value="ECO:0007669"/>
    <property type="project" value="UniProtKB-SubCell"/>
</dbReference>
<dbReference type="SUPFAM" id="SSF53098">
    <property type="entry name" value="Ribonuclease H-like"/>
    <property type="match status" value="1"/>
</dbReference>
<dbReference type="SMART" id="SM00479">
    <property type="entry name" value="EXOIII"/>
    <property type="match status" value="1"/>
</dbReference>
<evidence type="ECO:0000256" key="9">
    <source>
        <dbReference type="ARBA" id="ARBA00025599"/>
    </source>
</evidence>
<keyword evidence="6" id="KW-0378">Hydrolase</keyword>
<evidence type="ECO:0000256" key="10">
    <source>
        <dbReference type="SAM" id="MobiDB-lite"/>
    </source>
</evidence>
<dbReference type="GO" id="GO:0008408">
    <property type="term" value="F:3'-5' exonuclease activity"/>
    <property type="evidence" value="ECO:0007669"/>
    <property type="project" value="InterPro"/>
</dbReference>
<evidence type="ECO:0000313" key="13">
    <source>
        <dbReference type="Proteomes" id="UP000190744"/>
    </source>
</evidence>
<dbReference type="Proteomes" id="UP000190744">
    <property type="component" value="Unassembled WGS sequence"/>
</dbReference>
<sequence length="316" mass="35090">MDATKFSSNWKKLQATLKQNSVVKGTSTVKRKAADRDSATGSVKKRKFVEKDQSKARASPNTFRRRRMLEGSANASPEGTDSGSTTVRRRSSTVVSAATVPAVSRTAKVNEGRSPSAEIGKYIAMDCEMVGVGPNPDHDSVLARVSIVNFNGDQVYDSYVRPKEMVTDWRTHVSGIAPKHMVEARSLEQVQKEVGEIMDGRVLVGHAVSNDLDALLLGHPKRDIRDTSKHPEYRKIAGGGSPRLKMLAEHFLGLKIQEGAHSSVEDARATMALYRREKDAFEREHLKKWPIRNAPVNSTTGEEKKKKKKKKTTRKR</sequence>
<feature type="region of interest" description="Disordered" evidence="10">
    <location>
        <begin position="23"/>
        <end position="98"/>
    </location>
</feature>
<feature type="region of interest" description="Disordered" evidence="10">
    <location>
        <begin position="284"/>
        <end position="316"/>
    </location>
</feature>
<keyword evidence="5" id="KW-0540">Nuclease</keyword>
<evidence type="ECO:0000256" key="4">
    <source>
        <dbReference type="ARBA" id="ARBA00022552"/>
    </source>
</evidence>
<evidence type="ECO:0000313" key="12">
    <source>
        <dbReference type="EMBL" id="OOQ82242.1"/>
    </source>
</evidence>
<protein>
    <recommendedName>
        <fullName evidence="3">RNA exonuclease 4</fullName>
    </recommendedName>
</protein>
<dbReference type="AlphaFoldDB" id="A0A1S9R9U2"/>
<dbReference type="PANTHER" id="PTHR12801:SF45">
    <property type="entry name" value="RNA EXONUCLEASE 4"/>
    <property type="match status" value="1"/>
</dbReference>
<evidence type="ECO:0000256" key="6">
    <source>
        <dbReference type="ARBA" id="ARBA00022801"/>
    </source>
</evidence>
<evidence type="ECO:0000256" key="3">
    <source>
        <dbReference type="ARBA" id="ARBA00016937"/>
    </source>
</evidence>
<keyword evidence="8" id="KW-0539">Nucleus</keyword>
<evidence type="ECO:0000256" key="7">
    <source>
        <dbReference type="ARBA" id="ARBA00022839"/>
    </source>
</evidence>
<dbReference type="InterPro" id="IPR012337">
    <property type="entry name" value="RNaseH-like_sf"/>
</dbReference>
<dbReference type="GO" id="GO:0003676">
    <property type="term" value="F:nucleic acid binding"/>
    <property type="evidence" value="ECO:0007669"/>
    <property type="project" value="InterPro"/>
</dbReference>
<dbReference type="GO" id="GO:0006364">
    <property type="term" value="P:rRNA processing"/>
    <property type="evidence" value="ECO:0007669"/>
    <property type="project" value="UniProtKB-KW"/>
</dbReference>
<dbReference type="CDD" id="cd06144">
    <property type="entry name" value="REX4_like"/>
    <property type="match status" value="1"/>
</dbReference>
<dbReference type="InterPro" id="IPR047021">
    <property type="entry name" value="REXO1/3/4-like"/>
</dbReference>
<dbReference type="InterPro" id="IPR013520">
    <property type="entry name" value="Ribonucl_H"/>
</dbReference>
<feature type="compositionally biased region" description="Basic residues" evidence="10">
    <location>
        <begin position="305"/>
        <end position="316"/>
    </location>
</feature>
<dbReference type="InterPro" id="IPR036397">
    <property type="entry name" value="RNaseH_sf"/>
</dbReference>
<keyword evidence="4" id="KW-0698">rRNA processing</keyword>
<dbReference type="PANTHER" id="PTHR12801">
    <property type="entry name" value="RNA EXONUCLEASE REXO1 / RECO3 FAMILY MEMBER-RELATED"/>
    <property type="match status" value="1"/>
</dbReference>
<proteinExistence type="inferred from homology"/>
<evidence type="ECO:0000256" key="8">
    <source>
        <dbReference type="ARBA" id="ARBA00023242"/>
    </source>
</evidence>
<dbReference type="Gene3D" id="3.30.420.10">
    <property type="entry name" value="Ribonuclease H-like superfamily/Ribonuclease H"/>
    <property type="match status" value="1"/>
</dbReference>
<dbReference type="Pfam" id="PF00929">
    <property type="entry name" value="RNase_T"/>
    <property type="match status" value="1"/>
</dbReference>
<comment type="subcellular location">
    <subcellularLocation>
        <location evidence="1">Nucleus</location>
    </subcellularLocation>
</comment>
<comment type="function">
    <text evidence="9">Exoribonuclease involved in ribosome biosynthesis. Involved in the processing of ITS1, the internal transcribed spacer localized between the 18S and 5.8S rRNAs.</text>
</comment>
<evidence type="ECO:0000259" key="11">
    <source>
        <dbReference type="SMART" id="SM00479"/>
    </source>
</evidence>
<evidence type="ECO:0000256" key="1">
    <source>
        <dbReference type="ARBA" id="ARBA00004123"/>
    </source>
</evidence>
<evidence type="ECO:0000256" key="2">
    <source>
        <dbReference type="ARBA" id="ARBA00010489"/>
    </source>
</evidence>
<feature type="compositionally biased region" description="Polar residues" evidence="10">
    <location>
        <begin position="73"/>
        <end position="83"/>
    </location>
</feature>
<accession>A0A1S9R9U2</accession>
<dbReference type="FunFam" id="3.30.420.10:FF:000007">
    <property type="entry name" value="Interferon-stimulated exonuclease gene 20"/>
    <property type="match status" value="1"/>
</dbReference>
<feature type="domain" description="Exonuclease" evidence="11">
    <location>
        <begin position="121"/>
        <end position="283"/>
    </location>
</feature>
<dbReference type="EMBL" id="LJBN01000225">
    <property type="protein sequence ID" value="OOQ82242.1"/>
    <property type="molecule type" value="Genomic_DNA"/>
</dbReference>
<name>A0A1S9R9U2_PENBI</name>
<evidence type="ECO:0000256" key="5">
    <source>
        <dbReference type="ARBA" id="ARBA00022722"/>
    </source>
</evidence>
<keyword evidence="7 12" id="KW-0269">Exonuclease</keyword>
<dbReference type="GO" id="GO:0000027">
    <property type="term" value="P:ribosomal large subunit assembly"/>
    <property type="evidence" value="ECO:0007669"/>
    <property type="project" value="TreeGrafter"/>
</dbReference>
<comment type="caution">
    <text evidence="12">The sequence shown here is derived from an EMBL/GenBank/DDBJ whole genome shotgun (WGS) entry which is preliminary data.</text>
</comment>
<gene>
    <name evidence="12" type="primary">rex4</name>
    <name evidence="12" type="ORF">PEBR_39841</name>
</gene>